<evidence type="ECO:0000256" key="6">
    <source>
        <dbReference type="ARBA" id="ARBA00023136"/>
    </source>
</evidence>
<dbReference type="GO" id="GO:0005886">
    <property type="term" value="C:plasma membrane"/>
    <property type="evidence" value="ECO:0007669"/>
    <property type="project" value="UniProtKB-SubCell"/>
</dbReference>
<keyword evidence="3" id="KW-1003">Cell membrane</keyword>
<sequence length="309" mass="35305">MIMMLARMTQANRLAQTGRKRRLSLTPYLMVLPSFSIYFVFVLIPILMTFELSFTNYDFYKTKDYVGLANYTRMFADPVFLIALRNTIVYAVCTIVPELVIGLLLAVFLNMKLIGRKFFRISFYMPHVISMVSISMIFLWIYDTSDGLLNMLMKSLGLPAQKWLFDLNLALLCLIIIGIWKMVGFIMIIYLAGIQQIPSHLYEAATIDGATGVHKFFNITVPLLRPTTFFLFVTSCVSSFMVFEQVNVMTQGGPLNATTTVIHQIFQRAFVQYQMGYASAMAVFMFFIVLIVTLLNFYFGKQGQNVDMG</sequence>
<proteinExistence type="inferred from homology"/>
<feature type="transmembrane region" description="Helical" evidence="7">
    <location>
        <begin position="121"/>
        <end position="142"/>
    </location>
</feature>
<keyword evidence="4 7" id="KW-0812">Transmembrane</keyword>
<dbReference type="Gene3D" id="1.10.3720.10">
    <property type="entry name" value="MetI-like"/>
    <property type="match status" value="1"/>
</dbReference>
<dbReference type="PANTHER" id="PTHR30193">
    <property type="entry name" value="ABC TRANSPORTER PERMEASE PROTEIN"/>
    <property type="match status" value="1"/>
</dbReference>
<dbReference type="EMBL" id="SMRT01000023">
    <property type="protein sequence ID" value="TDF91975.1"/>
    <property type="molecule type" value="Genomic_DNA"/>
</dbReference>
<keyword evidence="10" id="KW-1185">Reference proteome</keyword>
<dbReference type="InterPro" id="IPR035906">
    <property type="entry name" value="MetI-like_sf"/>
</dbReference>
<feature type="transmembrane region" description="Helical" evidence="7">
    <location>
        <begin position="28"/>
        <end position="50"/>
    </location>
</feature>
<dbReference type="PROSITE" id="PS50928">
    <property type="entry name" value="ABC_TM1"/>
    <property type="match status" value="1"/>
</dbReference>
<feature type="transmembrane region" description="Helical" evidence="7">
    <location>
        <begin position="223"/>
        <end position="243"/>
    </location>
</feature>
<evidence type="ECO:0000256" key="1">
    <source>
        <dbReference type="ARBA" id="ARBA00004651"/>
    </source>
</evidence>
<evidence type="ECO:0000256" key="7">
    <source>
        <dbReference type="RuleBase" id="RU363032"/>
    </source>
</evidence>
<keyword evidence="6 7" id="KW-0472">Membrane</keyword>
<evidence type="ECO:0000256" key="5">
    <source>
        <dbReference type="ARBA" id="ARBA00022989"/>
    </source>
</evidence>
<dbReference type="OrthoDB" id="9809173at2"/>
<organism evidence="9 10">
    <name type="scientific">Paenibacillus piri</name>
    <dbReference type="NCBI Taxonomy" id="2547395"/>
    <lineage>
        <taxon>Bacteria</taxon>
        <taxon>Bacillati</taxon>
        <taxon>Bacillota</taxon>
        <taxon>Bacilli</taxon>
        <taxon>Bacillales</taxon>
        <taxon>Paenibacillaceae</taxon>
        <taxon>Paenibacillus</taxon>
    </lineage>
</organism>
<dbReference type="Proteomes" id="UP000295636">
    <property type="component" value="Unassembled WGS sequence"/>
</dbReference>
<dbReference type="CDD" id="cd06261">
    <property type="entry name" value="TM_PBP2"/>
    <property type="match status" value="1"/>
</dbReference>
<feature type="transmembrane region" description="Helical" evidence="7">
    <location>
        <begin position="277"/>
        <end position="299"/>
    </location>
</feature>
<name>A0A4R5KBP4_9BACL</name>
<evidence type="ECO:0000259" key="8">
    <source>
        <dbReference type="PROSITE" id="PS50928"/>
    </source>
</evidence>
<comment type="subcellular location">
    <subcellularLocation>
        <location evidence="1 7">Cell membrane</location>
        <topology evidence="1 7">Multi-pass membrane protein</topology>
    </subcellularLocation>
</comment>
<feature type="transmembrane region" description="Helical" evidence="7">
    <location>
        <begin position="88"/>
        <end position="109"/>
    </location>
</feature>
<dbReference type="SUPFAM" id="SSF161098">
    <property type="entry name" value="MetI-like"/>
    <property type="match status" value="1"/>
</dbReference>
<dbReference type="InterPro" id="IPR051393">
    <property type="entry name" value="ABC_transporter_permease"/>
</dbReference>
<evidence type="ECO:0000313" key="10">
    <source>
        <dbReference type="Proteomes" id="UP000295636"/>
    </source>
</evidence>
<dbReference type="GO" id="GO:0055085">
    <property type="term" value="P:transmembrane transport"/>
    <property type="evidence" value="ECO:0007669"/>
    <property type="project" value="InterPro"/>
</dbReference>
<evidence type="ECO:0000313" key="9">
    <source>
        <dbReference type="EMBL" id="TDF91975.1"/>
    </source>
</evidence>
<dbReference type="Pfam" id="PF00528">
    <property type="entry name" value="BPD_transp_1"/>
    <property type="match status" value="1"/>
</dbReference>
<reference evidence="9 10" key="1">
    <citation type="submission" date="2019-03" db="EMBL/GenBank/DDBJ databases">
        <title>This is whole genome sequence of Paenibacillus sp MS74 strain.</title>
        <authorList>
            <person name="Trinh H.N."/>
        </authorList>
    </citation>
    <scope>NUCLEOTIDE SEQUENCE [LARGE SCALE GENOMIC DNA]</scope>
    <source>
        <strain evidence="9 10">MS74</strain>
    </source>
</reference>
<evidence type="ECO:0000256" key="2">
    <source>
        <dbReference type="ARBA" id="ARBA00022448"/>
    </source>
</evidence>
<accession>A0A4R5KBP4</accession>
<feature type="domain" description="ABC transmembrane type-1" evidence="8">
    <location>
        <begin position="84"/>
        <end position="296"/>
    </location>
</feature>
<evidence type="ECO:0000256" key="3">
    <source>
        <dbReference type="ARBA" id="ARBA00022475"/>
    </source>
</evidence>
<protein>
    <submittedName>
        <fullName evidence="9">Sugar ABC transporter permease</fullName>
    </submittedName>
</protein>
<dbReference type="SUPFAM" id="SSF160964">
    <property type="entry name" value="MalF N-terminal region-like"/>
    <property type="match status" value="1"/>
</dbReference>
<comment type="caution">
    <text evidence="9">The sequence shown here is derived from an EMBL/GenBank/DDBJ whole genome shotgun (WGS) entry which is preliminary data.</text>
</comment>
<comment type="similarity">
    <text evidence="7">Belongs to the binding-protein-dependent transport system permease family.</text>
</comment>
<dbReference type="InterPro" id="IPR000515">
    <property type="entry name" value="MetI-like"/>
</dbReference>
<dbReference type="AlphaFoldDB" id="A0A4R5KBP4"/>
<evidence type="ECO:0000256" key="4">
    <source>
        <dbReference type="ARBA" id="ARBA00022692"/>
    </source>
</evidence>
<dbReference type="PANTHER" id="PTHR30193:SF37">
    <property type="entry name" value="INNER MEMBRANE ABC TRANSPORTER PERMEASE PROTEIN YCJO"/>
    <property type="match status" value="1"/>
</dbReference>
<gene>
    <name evidence="9" type="ORF">E1757_30950</name>
</gene>
<keyword evidence="5 7" id="KW-1133">Transmembrane helix</keyword>
<keyword evidence="2 7" id="KW-0813">Transport</keyword>
<feature type="transmembrane region" description="Helical" evidence="7">
    <location>
        <begin position="169"/>
        <end position="192"/>
    </location>
</feature>